<protein>
    <submittedName>
        <fullName evidence="9">Transmembrane serine protease 7</fullName>
    </submittedName>
</protein>
<dbReference type="PANTHER" id="PTHR24252">
    <property type="entry name" value="ACROSIN-RELATED"/>
    <property type="match status" value="1"/>
</dbReference>
<sequence>YAYLCLETLMLLLTPWLSAGKCPESSNAISRIVGGTNTEEGEWPWQVSLHFVGAAYCGASVISKEWLVSAAHCFQGSKLADPRAWRAHLGMQTQGRAKFVSAVRRIIVHEYYNSRNYDYDIALLQLSKPWPDTMSHVIQPICVPPFSHKVRSGDKCWITGWGQKQEAGEFYSFTEVEIIDQTLCHSTYGIITARMFCAGLMSGKRDGCKGDSGGPLSCQSNGGGKWFLTGIVSWGYGCGRPNFPGVYTRVSNFAPWIHKYVPSLSMEQSISLIPSPTFSLINCMIWSYYLFHFLIFKFIHLKI</sequence>
<keyword evidence="6" id="KW-1133">Transmembrane helix</keyword>
<dbReference type="PRINTS" id="PR00722">
    <property type="entry name" value="CHYMOTRYPSIN"/>
</dbReference>
<dbReference type="GeneTree" id="ENSGT00940000160085"/>
<feature type="domain" description="Peptidase S1" evidence="8">
    <location>
        <begin position="32"/>
        <end position="262"/>
    </location>
</feature>
<dbReference type="InterPro" id="IPR033116">
    <property type="entry name" value="TRYPSIN_SER"/>
</dbReference>
<dbReference type="InterPro" id="IPR001314">
    <property type="entry name" value="Peptidase_S1A"/>
</dbReference>
<dbReference type="InParanoid" id="A0A663E6T1"/>
<dbReference type="InterPro" id="IPR009003">
    <property type="entry name" value="Peptidase_S1_PA"/>
</dbReference>
<evidence type="ECO:0000256" key="2">
    <source>
        <dbReference type="ARBA" id="ARBA00022801"/>
    </source>
</evidence>
<dbReference type="Gene3D" id="2.40.10.10">
    <property type="entry name" value="Trypsin-like serine proteases"/>
    <property type="match status" value="2"/>
</dbReference>
<dbReference type="Pfam" id="PF00089">
    <property type="entry name" value="Trypsin"/>
    <property type="match status" value="1"/>
</dbReference>
<feature type="signal peptide" evidence="7">
    <location>
        <begin position="1"/>
        <end position="20"/>
    </location>
</feature>
<evidence type="ECO:0000256" key="1">
    <source>
        <dbReference type="ARBA" id="ARBA00022670"/>
    </source>
</evidence>
<evidence type="ECO:0000256" key="5">
    <source>
        <dbReference type="RuleBase" id="RU363034"/>
    </source>
</evidence>
<dbReference type="InterPro" id="IPR018114">
    <property type="entry name" value="TRYPSIN_HIS"/>
</dbReference>
<keyword evidence="10" id="KW-1185">Reference proteome</keyword>
<dbReference type="PROSITE" id="PS00135">
    <property type="entry name" value="TRYPSIN_SER"/>
    <property type="match status" value="1"/>
</dbReference>
<keyword evidence="7" id="KW-0732">Signal</keyword>
<dbReference type="Proteomes" id="UP000472275">
    <property type="component" value="Chromosome 7"/>
</dbReference>
<evidence type="ECO:0000256" key="4">
    <source>
        <dbReference type="ARBA" id="ARBA00023157"/>
    </source>
</evidence>
<dbReference type="CDD" id="cd00190">
    <property type="entry name" value="Tryp_SPc"/>
    <property type="match status" value="1"/>
</dbReference>
<evidence type="ECO:0000256" key="3">
    <source>
        <dbReference type="ARBA" id="ARBA00022825"/>
    </source>
</evidence>
<evidence type="ECO:0000313" key="10">
    <source>
        <dbReference type="Proteomes" id="UP000472275"/>
    </source>
</evidence>
<keyword evidence="4" id="KW-1015">Disulfide bond</keyword>
<dbReference type="PROSITE" id="PS00134">
    <property type="entry name" value="TRYPSIN_HIS"/>
    <property type="match status" value="1"/>
</dbReference>
<evidence type="ECO:0000259" key="8">
    <source>
        <dbReference type="PROSITE" id="PS50240"/>
    </source>
</evidence>
<keyword evidence="3 5" id="KW-0720">Serine protease</keyword>
<dbReference type="SMART" id="SM00020">
    <property type="entry name" value="Tryp_SPc"/>
    <property type="match status" value="1"/>
</dbReference>
<feature type="chain" id="PRO_5025490901" evidence="7">
    <location>
        <begin position="21"/>
        <end position="303"/>
    </location>
</feature>
<reference evidence="9" key="2">
    <citation type="submission" date="2025-09" db="UniProtKB">
        <authorList>
            <consortium name="Ensembl"/>
        </authorList>
    </citation>
    <scope>IDENTIFICATION</scope>
</reference>
<evidence type="ECO:0000256" key="6">
    <source>
        <dbReference type="SAM" id="Phobius"/>
    </source>
</evidence>
<dbReference type="PROSITE" id="PS50240">
    <property type="entry name" value="TRYPSIN_DOM"/>
    <property type="match status" value="1"/>
</dbReference>
<keyword evidence="6" id="KW-0472">Membrane</keyword>
<feature type="transmembrane region" description="Helical" evidence="6">
    <location>
        <begin position="278"/>
        <end position="299"/>
    </location>
</feature>
<dbReference type="InterPro" id="IPR001254">
    <property type="entry name" value="Trypsin_dom"/>
</dbReference>
<keyword evidence="2 5" id="KW-0378">Hydrolase</keyword>
<dbReference type="InterPro" id="IPR043504">
    <property type="entry name" value="Peptidase_S1_PA_chymotrypsin"/>
</dbReference>
<dbReference type="FunFam" id="2.40.10.10:FF:000003">
    <property type="entry name" value="Transmembrane serine protease 3"/>
    <property type="match status" value="1"/>
</dbReference>
<dbReference type="SUPFAM" id="SSF50494">
    <property type="entry name" value="Trypsin-like serine proteases"/>
    <property type="match status" value="1"/>
</dbReference>
<evidence type="ECO:0000256" key="7">
    <source>
        <dbReference type="SAM" id="SignalP"/>
    </source>
</evidence>
<keyword evidence="6" id="KW-0812">Transmembrane</keyword>
<accession>A0A663E6T1</accession>
<dbReference type="PANTHER" id="PTHR24252:SF12">
    <property type="entry name" value="TRANSMEMBRANE SERINE PROTEASE 7"/>
    <property type="match status" value="1"/>
</dbReference>
<name>A0A663E6T1_AQUCH</name>
<organism evidence="9 10">
    <name type="scientific">Aquila chrysaetos chrysaetos</name>
    <dbReference type="NCBI Taxonomy" id="223781"/>
    <lineage>
        <taxon>Eukaryota</taxon>
        <taxon>Metazoa</taxon>
        <taxon>Chordata</taxon>
        <taxon>Craniata</taxon>
        <taxon>Vertebrata</taxon>
        <taxon>Euteleostomi</taxon>
        <taxon>Archelosauria</taxon>
        <taxon>Archosauria</taxon>
        <taxon>Dinosauria</taxon>
        <taxon>Saurischia</taxon>
        <taxon>Theropoda</taxon>
        <taxon>Coelurosauria</taxon>
        <taxon>Aves</taxon>
        <taxon>Neognathae</taxon>
        <taxon>Neoaves</taxon>
        <taxon>Telluraves</taxon>
        <taxon>Accipitrimorphae</taxon>
        <taxon>Accipitriformes</taxon>
        <taxon>Accipitridae</taxon>
        <taxon>Accipitrinae</taxon>
        <taxon>Aquila</taxon>
    </lineage>
</organism>
<dbReference type="Ensembl" id="ENSACCT00020008206.1">
    <property type="protein sequence ID" value="ENSACCP00020007863.1"/>
    <property type="gene ID" value="ENSACCG00020005333.1"/>
</dbReference>
<dbReference type="AlphaFoldDB" id="A0A663E6T1"/>
<reference evidence="9" key="1">
    <citation type="submission" date="2025-08" db="UniProtKB">
        <authorList>
            <consortium name="Ensembl"/>
        </authorList>
    </citation>
    <scope>IDENTIFICATION</scope>
</reference>
<dbReference type="GO" id="GO:0004252">
    <property type="term" value="F:serine-type endopeptidase activity"/>
    <property type="evidence" value="ECO:0007669"/>
    <property type="project" value="InterPro"/>
</dbReference>
<evidence type="ECO:0000313" key="9">
    <source>
        <dbReference type="Ensembl" id="ENSACCP00020007863.1"/>
    </source>
</evidence>
<proteinExistence type="predicted"/>
<keyword evidence="1 5" id="KW-0645">Protease</keyword>
<dbReference type="GO" id="GO:0006508">
    <property type="term" value="P:proteolysis"/>
    <property type="evidence" value="ECO:0007669"/>
    <property type="project" value="UniProtKB-KW"/>
</dbReference>